<protein>
    <submittedName>
        <fullName evidence="8">N-terminal fungal transcription factor-containing protein</fullName>
    </submittedName>
</protein>
<evidence type="ECO:0000256" key="1">
    <source>
        <dbReference type="ARBA" id="ARBA00004123"/>
    </source>
</evidence>
<keyword evidence="3" id="KW-0238">DNA-binding</keyword>
<keyword evidence="2" id="KW-0805">Transcription regulation</keyword>
<evidence type="ECO:0000256" key="6">
    <source>
        <dbReference type="SAM" id="MobiDB-lite"/>
    </source>
</evidence>
<sequence>MGSSSGSHSTNHTRYSSPRGGISPYAAPYTDRRANSYHSDSRGGMMSDRDGTEEPSTQRKRIAVACMRCRKRKIRCTGDSGNGQPCLNCKNAGYEPCQFLRVSSHETHLKNEQFSYSLDVARNFQARGPAVVPPMPTTPLPSPYPDALSMPSGDALSYRNGSASAYAYGSKYYPMSAWSGGYADDNSMEYSVYQPSYPQDAYMVGAYRMGSSPPASKPSMYVEPDPASAYGYPAGPTSAAVGSAPPTATMVHRPAAGAETNTGYAYGGIASLSNPLANSDRMLPTPLARPLTSAPQQHQHQHQNQHQHQHQHQHPYRAESISSAYSKTSQSSTGSSSPAALSEPATAYTPFESSPLSSYPTPTASNSHLHRSEAYTTAANASLDSIMAPSEEPTRMTAPEMTYKYIDTTRRYASTYTGAAALGGYLTSSHGHSPYGLSGEENERKSGPLHPKRKPPRKKEPQRGTTPPSCLAFAKPTLSSDFHTRLGHGSHTNLSGSNTERIETPYRRAPTLLRQLNTRLILFSSTHLGIDQRRTRSQDAGGGLFYFIGLLRESEARLEL</sequence>
<dbReference type="GO" id="GO:0008270">
    <property type="term" value="F:zinc ion binding"/>
    <property type="evidence" value="ECO:0007669"/>
    <property type="project" value="InterPro"/>
</dbReference>
<feature type="compositionally biased region" description="Polar residues" evidence="6">
    <location>
        <begin position="351"/>
        <end position="367"/>
    </location>
</feature>
<evidence type="ECO:0000313" key="9">
    <source>
        <dbReference type="Proteomes" id="UP000008984"/>
    </source>
</evidence>
<dbReference type="OrthoDB" id="5394557at2759"/>
<feature type="compositionally biased region" description="Low complexity" evidence="6">
    <location>
        <begin position="320"/>
        <end position="342"/>
    </location>
</feature>
<dbReference type="PANTHER" id="PTHR47540">
    <property type="entry name" value="THIAMINE REPRESSIBLE GENES REGULATORY PROTEIN THI5"/>
    <property type="match status" value="1"/>
</dbReference>
<keyword evidence="9" id="KW-1185">Reference proteome</keyword>
<feature type="compositionally biased region" description="Basic residues" evidence="6">
    <location>
        <begin position="299"/>
        <end position="315"/>
    </location>
</feature>
<gene>
    <name evidence="8" type="ORF">TRIREDRAFT_111466</name>
</gene>
<dbReference type="GO" id="GO:0043565">
    <property type="term" value="F:sequence-specific DNA binding"/>
    <property type="evidence" value="ECO:0007669"/>
    <property type="project" value="TreeGrafter"/>
</dbReference>
<feature type="region of interest" description="Disordered" evidence="6">
    <location>
        <begin position="433"/>
        <end position="470"/>
    </location>
</feature>
<evidence type="ECO:0000256" key="2">
    <source>
        <dbReference type="ARBA" id="ARBA00023015"/>
    </source>
</evidence>
<keyword evidence="4" id="KW-0804">Transcription</keyword>
<keyword evidence="5" id="KW-0539">Nucleus</keyword>
<feature type="domain" description="Zn(2)-C6 fungal-type" evidence="7">
    <location>
        <begin position="65"/>
        <end position="99"/>
    </location>
</feature>
<dbReference type="Gene3D" id="4.10.240.10">
    <property type="entry name" value="Zn(2)-C6 fungal-type DNA-binding domain"/>
    <property type="match status" value="1"/>
</dbReference>
<feature type="region of interest" description="Disordered" evidence="6">
    <location>
        <begin position="277"/>
        <end position="368"/>
    </location>
</feature>
<dbReference type="Pfam" id="PF00172">
    <property type="entry name" value="Zn_clus"/>
    <property type="match status" value="1"/>
</dbReference>
<dbReference type="CDD" id="cd00067">
    <property type="entry name" value="GAL4"/>
    <property type="match status" value="1"/>
</dbReference>
<dbReference type="SMART" id="SM00066">
    <property type="entry name" value="GAL4"/>
    <property type="match status" value="1"/>
</dbReference>
<dbReference type="GO" id="GO:0000981">
    <property type="term" value="F:DNA-binding transcription factor activity, RNA polymerase II-specific"/>
    <property type="evidence" value="ECO:0007669"/>
    <property type="project" value="InterPro"/>
</dbReference>
<dbReference type="PROSITE" id="PS50048">
    <property type="entry name" value="ZN2_CY6_FUNGAL_2"/>
    <property type="match status" value="1"/>
</dbReference>
<dbReference type="EMBL" id="GL985082">
    <property type="protein sequence ID" value="EGR45025.1"/>
    <property type="molecule type" value="Genomic_DNA"/>
</dbReference>
<evidence type="ECO:0000256" key="5">
    <source>
        <dbReference type="ARBA" id="ARBA00023242"/>
    </source>
</evidence>
<reference evidence="8 9" key="1">
    <citation type="journal article" date="2008" name="Nat. Biotechnol.">
        <title>Genome sequencing and analysis of the biomass-degrading fungus Trichoderma reesei (syn. Hypocrea jecorina).</title>
        <authorList>
            <person name="Martinez D."/>
            <person name="Berka R.M."/>
            <person name="Henrissat B."/>
            <person name="Saloheimo M."/>
            <person name="Arvas M."/>
            <person name="Baker S.E."/>
            <person name="Chapman J."/>
            <person name="Chertkov O."/>
            <person name="Coutinho P.M."/>
            <person name="Cullen D."/>
            <person name="Danchin E.G."/>
            <person name="Grigoriev I.V."/>
            <person name="Harris P."/>
            <person name="Jackson M."/>
            <person name="Kubicek C.P."/>
            <person name="Han C.S."/>
            <person name="Ho I."/>
            <person name="Larrondo L.F."/>
            <person name="de Leon A.L."/>
            <person name="Magnuson J.K."/>
            <person name="Merino S."/>
            <person name="Misra M."/>
            <person name="Nelson B."/>
            <person name="Putnam N."/>
            <person name="Robbertse B."/>
            <person name="Salamov A.A."/>
            <person name="Schmoll M."/>
            <person name="Terry A."/>
            <person name="Thayer N."/>
            <person name="Westerholm-Parvinen A."/>
            <person name="Schoch C.L."/>
            <person name="Yao J."/>
            <person name="Barabote R."/>
            <person name="Nelson M.A."/>
            <person name="Detter C."/>
            <person name="Bruce D."/>
            <person name="Kuske C.R."/>
            <person name="Xie G."/>
            <person name="Richardson P."/>
            <person name="Rokhsar D.S."/>
            <person name="Lucas S.M."/>
            <person name="Rubin E.M."/>
            <person name="Dunn-Coleman N."/>
            <person name="Ward M."/>
            <person name="Brettin T.S."/>
        </authorList>
    </citation>
    <scope>NUCLEOTIDE SEQUENCE [LARGE SCALE GENOMIC DNA]</scope>
    <source>
        <strain evidence="8 9">QM6a</strain>
    </source>
</reference>
<dbReference type="HOGENOM" id="CLU_035622_0_0_1"/>
<feature type="non-terminal residue" evidence="8">
    <location>
        <position position="560"/>
    </location>
</feature>
<dbReference type="KEGG" id="tre:TRIREDRAFT_111466"/>
<feature type="region of interest" description="Disordered" evidence="6">
    <location>
        <begin position="1"/>
        <end position="59"/>
    </location>
</feature>
<dbReference type="InterPro" id="IPR036864">
    <property type="entry name" value="Zn2-C6_fun-type_DNA-bd_sf"/>
</dbReference>
<dbReference type="VEuPathDB" id="FungiDB:TRIREDRAFT_111466"/>
<dbReference type="InterPro" id="IPR001138">
    <property type="entry name" value="Zn2Cys6_DnaBD"/>
</dbReference>
<dbReference type="GO" id="GO:0005634">
    <property type="term" value="C:nucleus"/>
    <property type="evidence" value="ECO:0007669"/>
    <property type="project" value="UniProtKB-SubCell"/>
</dbReference>
<evidence type="ECO:0000256" key="4">
    <source>
        <dbReference type="ARBA" id="ARBA00023163"/>
    </source>
</evidence>
<dbReference type="RefSeq" id="XP_006968943.1">
    <property type="nucleotide sequence ID" value="XM_006968881.2"/>
</dbReference>
<dbReference type="AlphaFoldDB" id="G0RUN9"/>
<organism evidence="9">
    <name type="scientific">Hypocrea jecorina (strain QM6a)</name>
    <name type="common">Trichoderma reesei</name>
    <dbReference type="NCBI Taxonomy" id="431241"/>
    <lineage>
        <taxon>Eukaryota</taxon>
        <taxon>Fungi</taxon>
        <taxon>Dikarya</taxon>
        <taxon>Ascomycota</taxon>
        <taxon>Pezizomycotina</taxon>
        <taxon>Sordariomycetes</taxon>
        <taxon>Hypocreomycetidae</taxon>
        <taxon>Hypocreales</taxon>
        <taxon>Hypocreaceae</taxon>
        <taxon>Trichoderma</taxon>
    </lineage>
</organism>
<dbReference type="GO" id="GO:0045944">
    <property type="term" value="P:positive regulation of transcription by RNA polymerase II"/>
    <property type="evidence" value="ECO:0007669"/>
    <property type="project" value="TreeGrafter"/>
</dbReference>
<name>G0RUN9_HYPJQ</name>
<evidence type="ECO:0000256" key="3">
    <source>
        <dbReference type="ARBA" id="ARBA00023125"/>
    </source>
</evidence>
<dbReference type="Proteomes" id="UP000008984">
    <property type="component" value="Unassembled WGS sequence"/>
</dbReference>
<dbReference type="PANTHER" id="PTHR47540:SF2">
    <property type="entry name" value="ZN(II)2CYS6 TRANSCRIPTION FACTOR (EUROFUNG)"/>
    <property type="match status" value="1"/>
</dbReference>
<feature type="compositionally biased region" description="Low complexity" evidence="6">
    <location>
        <begin position="1"/>
        <end position="13"/>
    </location>
</feature>
<proteinExistence type="predicted"/>
<dbReference type="PROSITE" id="PS00463">
    <property type="entry name" value="ZN2_CY6_FUNGAL_1"/>
    <property type="match status" value="1"/>
</dbReference>
<dbReference type="InterPro" id="IPR051711">
    <property type="entry name" value="Stress_Response_Reg"/>
</dbReference>
<dbReference type="GeneID" id="18482340"/>
<accession>G0RUN9</accession>
<evidence type="ECO:0000259" key="7">
    <source>
        <dbReference type="PROSITE" id="PS50048"/>
    </source>
</evidence>
<comment type="subcellular location">
    <subcellularLocation>
        <location evidence="1">Nucleus</location>
    </subcellularLocation>
</comment>
<dbReference type="eggNOG" id="ENOG502S7RA">
    <property type="taxonomic scope" value="Eukaryota"/>
</dbReference>
<dbReference type="SUPFAM" id="SSF57701">
    <property type="entry name" value="Zn2/Cys6 DNA-binding domain"/>
    <property type="match status" value="1"/>
</dbReference>
<evidence type="ECO:0000313" key="8">
    <source>
        <dbReference type="EMBL" id="EGR45025.1"/>
    </source>
</evidence>